<dbReference type="Gene3D" id="3.30.720.120">
    <property type="match status" value="1"/>
</dbReference>
<dbReference type="InterPro" id="IPR004360">
    <property type="entry name" value="Glyas_Fos-R_dOase_dom"/>
</dbReference>
<gene>
    <name evidence="2" type="ORF">C8E87_2160</name>
</gene>
<dbReference type="CDD" id="cd07246">
    <property type="entry name" value="VOC_like"/>
    <property type="match status" value="1"/>
</dbReference>
<comment type="caution">
    <text evidence="2">The sequence shown here is derived from an EMBL/GenBank/DDBJ whole genome shotgun (WGS) entry which is preliminary data.</text>
</comment>
<dbReference type="InterPro" id="IPR029068">
    <property type="entry name" value="Glyas_Bleomycin-R_OHBP_Dase"/>
</dbReference>
<dbReference type="Proteomes" id="UP000294901">
    <property type="component" value="Unassembled WGS sequence"/>
</dbReference>
<dbReference type="RefSeq" id="WP_133872968.1">
    <property type="nucleotide sequence ID" value="NZ_BOMD01000019.1"/>
</dbReference>
<reference evidence="2 3" key="1">
    <citation type="submission" date="2019-03" db="EMBL/GenBank/DDBJ databases">
        <title>Sequencing the genomes of 1000 actinobacteria strains.</title>
        <authorList>
            <person name="Klenk H.-P."/>
        </authorList>
    </citation>
    <scope>NUCLEOTIDE SEQUENCE [LARGE SCALE GENOMIC DNA]</scope>
    <source>
        <strain evidence="2 3">DSM 43805</strain>
    </source>
</reference>
<evidence type="ECO:0000313" key="2">
    <source>
        <dbReference type="EMBL" id="TDO38504.1"/>
    </source>
</evidence>
<dbReference type="OrthoDB" id="9795306at2"/>
<sequence length="159" mass="17186">MNIPHGKHSVTPYVAAKGAERFLAFVEAAFATEPARKFLNPDGTIGHGEVTIGNSALMTFDAAPHWPDIPALLSVYVDDVDETFARAVEAGATVVTELFTSRVVGDRGGRLRDPVGNIWWVQTHLSEPDPSALGDPDEARIMDAAQRSFADEMGRRANV</sequence>
<dbReference type="PANTHER" id="PTHR34109:SF1">
    <property type="entry name" value="VOC DOMAIN-CONTAINING PROTEIN"/>
    <property type="match status" value="1"/>
</dbReference>
<dbReference type="PROSITE" id="PS51819">
    <property type="entry name" value="VOC"/>
    <property type="match status" value="1"/>
</dbReference>
<dbReference type="SUPFAM" id="SSF54593">
    <property type="entry name" value="Glyoxalase/Bleomycin resistance protein/Dihydroxybiphenyl dioxygenase"/>
    <property type="match status" value="1"/>
</dbReference>
<dbReference type="Pfam" id="PF00903">
    <property type="entry name" value="Glyoxalase"/>
    <property type="match status" value="1"/>
</dbReference>
<accession>A0A4R6JPV8</accession>
<evidence type="ECO:0000313" key="3">
    <source>
        <dbReference type="Proteomes" id="UP000294901"/>
    </source>
</evidence>
<proteinExistence type="predicted"/>
<dbReference type="InterPro" id="IPR037523">
    <property type="entry name" value="VOC_core"/>
</dbReference>
<keyword evidence="3" id="KW-1185">Reference proteome</keyword>
<dbReference type="PANTHER" id="PTHR34109">
    <property type="entry name" value="BNAUNNG04460D PROTEIN-RELATED"/>
    <property type="match status" value="1"/>
</dbReference>
<dbReference type="EMBL" id="SNWR01000001">
    <property type="protein sequence ID" value="TDO38504.1"/>
    <property type="molecule type" value="Genomic_DNA"/>
</dbReference>
<evidence type="ECO:0000259" key="1">
    <source>
        <dbReference type="PROSITE" id="PS51819"/>
    </source>
</evidence>
<protein>
    <submittedName>
        <fullName evidence="2">Putative glyoxalase superfamily protein PhnB</fullName>
    </submittedName>
</protein>
<dbReference type="AlphaFoldDB" id="A0A4R6JPV8"/>
<organism evidence="2 3">
    <name type="scientific">Paractinoplanes brasiliensis</name>
    <dbReference type="NCBI Taxonomy" id="52695"/>
    <lineage>
        <taxon>Bacteria</taxon>
        <taxon>Bacillati</taxon>
        <taxon>Actinomycetota</taxon>
        <taxon>Actinomycetes</taxon>
        <taxon>Micromonosporales</taxon>
        <taxon>Micromonosporaceae</taxon>
        <taxon>Paractinoplanes</taxon>
    </lineage>
</organism>
<feature type="domain" description="VOC" evidence="1">
    <location>
        <begin position="6"/>
        <end position="124"/>
    </location>
</feature>
<dbReference type="Gene3D" id="3.30.720.110">
    <property type="match status" value="1"/>
</dbReference>
<name>A0A4R6JPV8_9ACTN</name>